<dbReference type="EMBL" id="VSRR010025867">
    <property type="protein sequence ID" value="MPC67187.1"/>
    <property type="molecule type" value="Genomic_DNA"/>
</dbReference>
<sequence length="81" mass="9353">MAHLYGSLSTPGTLSLAAATLVLSEWRGRDTEKEKPGTTLCRRRRRWMACHGPRLRHYRRPDRGPILLRTFIAFNRTFLAS</sequence>
<name>A0A5B7HCY7_PORTR</name>
<comment type="caution">
    <text evidence="1">The sequence shown here is derived from an EMBL/GenBank/DDBJ whole genome shotgun (WGS) entry which is preliminary data.</text>
</comment>
<gene>
    <name evidence="1" type="ORF">E2C01_061354</name>
</gene>
<evidence type="ECO:0000313" key="2">
    <source>
        <dbReference type="Proteomes" id="UP000324222"/>
    </source>
</evidence>
<organism evidence="1 2">
    <name type="scientific">Portunus trituberculatus</name>
    <name type="common">Swimming crab</name>
    <name type="synonym">Neptunus trituberculatus</name>
    <dbReference type="NCBI Taxonomy" id="210409"/>
    <lineage>
        <taxon>Eukaryota</taxon>
        <taxon>Metazoa</taxon>
        <taxon>Ecdysozoa</taxon>
        <taxon>Arthropoda</taxon>
        <taxon>Crustacea</taxon>
        <taxon>Multicrustacea</taxon>
        <taxon>Malacostraca</taxon>
        <taxon>Eumalacostraca</taxon>
        <taxon>Eucarida</taxon>
        <taxon>Decapoda</taxon>
        <taxon>Pleocyemata</taxon>
        <taxon>Brachyura</taxon>
        <taxon>Eubrachyura</taxon>
        <taxon>Portunoidea</taxon>
        <taxon>Portunidae</taxon>
        <taxon>Portuninae</taxon>
        <taxon>Portunus</taxon>
    </lineage>
</organism>
<dbReference type="Proteomes" id="UP000324222">
    <property type="component" value="Unassembled WGS sequence"/>
</dbReference>
<accession>A0A5B7HCY7</accession>
<dbReference type="AlphaFoldDB" id="A0A5B7HCY7"/>
<evidence type="ECO:0000313" key="1">
    <source>
        <dbReference type="EMBL" id="MPC67187.1"/>
    </source>
</evidence>
<protein>
    <submittedName>
        <fullName evidence="1">Uncharacterized protein</fullName>
    </submittedName>
</protein>
<keyword evidence="2" id="KW-1185">Reference proteome</keyword>
<reference evidence="1 2" key="1">
    <citation type="submission" date="2019-05" db="EMBL/GenBank/DDBJ databases">
        <title>Another draft genome of Portunus trituberculatus and its Hox gene families provides insights of decapod evolution.</title>
        <authorList>
            <person name="Jeong J.-H."/>
            <person name="Song I."/>
            <person name="Kim S."/>
            <person name="Choi T."/>
            <person name="Kim D."/>
            <person name="Ryu S."/>
            <person name="Kim W."/>
        </authorList>
    </citation>
    <scope>NUCLEOTIDE SEQUENCE [LARGE SCALE GENOMIC DNA]</scope>
    <source>
        <tissue evidence="1">Muscle</tissue>
    </source>
</reference>
<proteinExistence type="predicted"/>